<sequence length="189" mass="21569">MDNDLDLVIRQSELNNDHIVFLFYQLLSGLEYIHNRGIAHRDLKPANVGVNEDFKLRILDFGSACLIQPDSDLTTIVTTQCYRAPELFLQEPEYSTKVDLWAAGCILVEMYTKKTLFWTLPESDQMVRILTLFGATSAEHPNMLLNQLVPGAPSNIVNLLEKLLVIDPIKRIPANEALKEECFSYFPRK</sequence>
<dbReference type="InterPro" id="IPR011009">
    <property type="entry name" value="Kinase-like_dom_sf"/>
</dbReference>
<dbReference type="GO" id="GO:0005524">
    <property type="term" value="F:ATP binding"/>
    <property type="evidence" value="ECO:0007669"/>
    <property type="project" value="UniProtKB-KW"/>
</dbReference>
<dbReference type="EMBL" id="JBJKFK010000721">
    <property type="protein sequence ID" value="KAL3315562.1"/>
    <property type="molecule type" value="Genomic_DNA"/>
</dbReference>
<keyword evidence="8" id="KW-1185">Reference proteome</keyword>
<evidence type="ECO:0000259" key="6">
    <source>
        <dbReference type="PROSITE" id="PS50011"/>
    </source>
</evidence>
<evidence type="ECO:0000256" key="5">
    <source>
        <dbReference type="ARBA" id="ARBA00022840"/>
    </source>
</evidence>
<dbReference type="SUPFAM" id="SSF56112">
    <property type="entry name" value="Protein kinase-like (PK-like)"/>
    <property type="match status" value="1"/>
</dbReference>
<dbReference type="SMART" id="SM00220">
    <property type="entry name" value="S_TKc"/>
    <property type="match status" value="1"/>
</dbReference>
<evidence type="ECO:0000313" key="7">
    <source>
        <dbReference type="EMBL" id="KAL3315562.1"/>
    </source>
</evidence>
<dbReference type="PANTHER" id="PTHR24055">
    <property type="entry name" value="MITOGEN-ACTIVATED PROTEIN KINASE"/>
    <property type="match status" value="1"/>
</dbReference>
<evidence type="ECO:0000256" key="2">
    <source>
        <dbReference type="ARBA" id="ARBA00022679"/>
    </source>
</evidence>
<keyword evidence="4 7" id="KW-0418">Kinase</keyword>
<protein>
    <submittedName>
        <fullName evidence="7">Mitogen-activated protein kinase</fullName>
    </submittedName>
</protein>
<reference evidence="7 8" key="1">
    <citation type="submission" date="2024-11" db="EMBL/GenBank/DDBJ databases">
        <title>Adaptive evolution of stress response genes in parasites aligns with host niche diversity.</title>
        <authorList>
            <person name="Hahn C."/>
            <person name="Resl P."/>
        </authorList>
    </citation>
    <scope>NUCLEOTIDE SEQUENCE [LARGE SCALE GENOMIC DNA]</scope>
    <source>
        <strain evidence="7">EGGRZ-B1_66</strain>
        <tissue evidence="7">Body</tissue>
    </source>
</reference>
<evidence type="ECO:0000256" key="4">
    <source>
        <dbReference type="ARBA" id="ARBA00022777"/>
    </source>
</evidence>
<dbReference type="Gene3D" id="1.10.510.10">
    <property type="entry name" value="Transferase(Phosphotransferase) domain 1"/>
    <property type="match status" value="1"/>
</dbReference>
<keyword evidence="5" id="KW-0067">ATP-binding</keyword>
<name>A0ABD2Q8K7_9PLAT</name>
<dbReference type="Pfam" id="PF00069">
    <property type="entry name" value="Pkinase"/>
    <property type="match status" value="1"/>
</dbReference>
<gene>
    <name evidence="7" type="primary">MAPK14</name>
    <name evidence="7" type="ORF">Ciccas_005802</name>
</gene>
<evidence type="ECO:0000256" key="1">
    <source>
        <dbReference type="ARBA" id="ARBA00022527"/>
    </source>
</evidence>
<dbReference type="Proteomes" id="UP001626550">
    <property type="component" value="Unassembled WGS sequence"/>
</dbReference>
<accession>A0ABD2Q8K7</accession>
<proteinExistence type="predicted"/>
<dbReference type="PROSITE" id="PS50011">
    <property type="entry name" value="PROTEIN_KINASE_DOM"/>
    <property type="match status" value="1"/>
</dbReference>
<dbReference type="GO" id="GO:0004674">
    <property type="term" value="F:protein serine/threonine kinase activity"/>
    <property type="evidence" value="ECO:0007669"/>
    <property type="project" value="UniProtKB-KW"/>
</dbReference>
<dbReference type="AlphaFoldDB" id="A0ABD2Q8K7"/>
<dbReference type="InterPro" id="IPR000719">
    <property type="entry name" value="Prot_kinase_dom"/>
</dbReference>
<evidence type="ECO:0000313" key="8">
    <source>
        <dbReference type="Proteomes" id="UP001626550"/>
    </source>
</evidence>
<keyword evidence="3" id="KW-0547">Nucleotide-binding</keyword>
<feature type="domain" description="Protein kinase" evidence="6">
    <location>
        <begin position="1"/>
        <end position="186"/>
    </location>
</feature>
<keyword evidence="1" id="KW-0723">Serine/threonine-protein kinase</keyword>
<comment type="caution">
    <text evidence="7">The sequence shown here is derived from an EMBL/GenBank/DDBJ whole genome shotgun (WGS) entry which is preliminary data.</text>
</comment>
<organism evidence="7 8">
    <name type="scientific">Cichlidogyrus casuarinus</name>
    <dbReference type="NCBI Taxonomy" id="1844966"/>
    <lineage>
        <taxon>Eukaryota</taxon>
        <taxon>Metazoa</taxon>
        <taxon>Spiralia</taxon>
        <taxon>Lophotrochozoa</taxon>
        <taxon>Platyhelminthes</taxon>
        <taxon>Monogenea</taxon>
        <taxon>Monopisthocotylea</taxon>
        <taxon>Dactylogyridea</taxon>
        <taxon>Ancyrocephalidae</taxon>
        <taxon>Cichlidogyrus</taxon>
    </lineage>
</organism>
<evidence type="ECO:0000256" key="3">
    <source>
        <dbReference type="ARBA" id="ARBA00022741"/>
    </source>
</evidence>
<dbReference type="FunFam" id="1.10.510.10:FF:000624">
    <property type="entry name" value="Mitogen-activated protein kinase"/>
    <property type="match status" value="1"/>
</dbReference>
<keyword evidence="2" id="KW-0808">Transferase</keyword>
<dbReference type="InterPro" id="IPR050117">
    <property type="entry name" value="MAPK"/>
</dbReference>